<sequence length="110" mass="12338">MKKLIFAIITLGFLFGLTWIVSDFMHGKMIDYAFFVGLVITIIIRFFTSSGSGYASNSINLSTQTQTGMKITGENASPFTVTQKSFSLLVSFTFTIVSLLITLAYYWKEF</sequence>
<keyword evidence="1" id="KW-1133">Transmembrane helix</keyword>
<keyword evidence="1" id="KW-0812">Transmembrane</keyword>
<accession>A0ABX2ZUB1</accession>
<name>A0ABX2ZUB1_9BACI</name>
<evidence type="ECO:0000313" key="2">
    <source>
        <dbReference type="EMBL" id="ODG93395.1"/>
    </source>
</evidence>
<feature type="transmembrane region" description="Helical" evidence="1">
    <location>
        <begin position="30"/>
        <end position="48"/>
    </location>
</feature>
<proteinExistence type="predicted"/>
<dbReference type="RefSeq" id="WP_069032471.1">
    <property type="nucleotide sequence ID" value="NZ_MDKC01000002.1"/>
</dbReference>
<dbReference type="Proteomes" id="UP000094580">
    <property type="component" value="Unassembled WGS sequence"/>
</dbReference>
<evidence type="ECO:0000313" key="3">
    <source>
        <dbReference type="Proteomes" id="UP000094580"/>
    </source>
</evidence>
<gene>
    <name evidence="2" type="ORF">BED47_03650</name>
</gene>
<comment type="caution">
    <text evidence="2">The sequence shown here is derived from an EMBL/GenBank/DDBJ whole genome shotgun (WGS) entry which is preliminary data.</text>
</comment>
<protein>
    <submittedName>
        <fullName evidence="2">Uncharacterized protein</fullName>
    </submittedName>
</protein>
<dbReference type="EMBL" id="MDKC01000002">
    <property type="protein sequence ID" value="ODG93395.1"/>
    <property type="molecule type" value="Genomic_DNA"/>
</dbReference>
<evidence type="ECO:0000256" key="1">
    <source>
        <dbReference type="SAM" id="Phobius"/>
    </source>
</evidence>
<keyword evidence="3" id="KW-1185">Reference proteome</keyword>
<reference evidence="2 3" key="1">
    <citation type="submission" date="2016-07" db="EMBL/GenBank/DDBJ databases">
        <authorList>
            <person name="Townsley L."/>
            <person name="Shank E.A."/>
        </authorList>
    </citation>
    <scope>NUCLEOTIDE SEQUENCE [LARGE SCALE GENOMIC DNA]</scope>
    <source>
        <strain evidence="2 3">CH01</strain>
    </source>
</reference>
<keyword evidence="1" id="KW-0472">Membrane</keyword>
<feature type="transmembrane region" description="Helical" evidence="1">
    <location>
        <begin position="86"/>
        <end position="107"/>
    </location>
</feature>
<organism evidence="2 3">
    <name type="scientific">Gottfriedia luciferensis</name>
    <dbReference type="NCBI Taxonomy" id="178774"/>
    <lineage>
        <taxon>Bacteria</taxon>
        <taxon>Bacillati</taxon>
        <taxon>Bacillota</taxon>
        <taxon>Bacilli</taxon>
        <taxon>Bacillales</taxon>
        <taxon>Bacillaceae</taxon>
        <taxon>Gottfriedia</taxon>
    </lineage>
</organism>